<protein>
    <submittedName>
        <fullName evidence="2">Uncharacterized protein</fullName>
    </submittedName>
</protein>
<comment type="caution">
    <text evidence="2">The sequence shown here is derived from an EMBL/GenBank/DDBJ whole genome shotgun (WGS) entry which is preliminary data.</text>
</comment>
<keyword evidence="3" id="KW-1185">Reference proteome</keyword>
<feature type="compositionally biased region" description="Gly residues" evidence="1">
    <location>
        <begin position="99"/>
        <end position="116"/>
    </location>
</feature>
<reference evidence="2" key="1">
    <citation type="submission" date="2023-06" db="EMBL/GenBank/DDBJ databases">
        <title>Genome-scale phylogeny and comparative genomics of the fungal order Sordariales.</title>
        <authorList>
            <consortium name="Lawrence Berkeley National Laboratory"/>
            <person name="Hensen N."/>
            <person name="Bonometti L."/>
            <person name="Westerberg I."/>
            <person name="Brannstrom I.O."/>
            <person name="Guillou S."/>
            <person name="Cros-Aarteil S."/>
            <person name="Calhoun S."/>
            <person name="Haridas S."/>
            <person name="Kuo A."/>
            <person name="Mondo S."/>
            <person name="Pangilinan J."/>
            <person name="Riley R."/>
            <person name="Labutti K."/>
            <person name="Andreopoulos B."/>
            <person name="Lipzen A."/>
            <person name="Chen C."/>
            <person name="Yanf M."/>
            <person name="Daum C."/>
            <person name="Ng V."/>
            <person name="Clum A."/>
            <person name="Steindorff A."/>
            <person name="Ohm R."/>
            <person name="Martin F."/>
            <person name="Silar P."/>
            <person name="Natvig D."/>
            <person name="Lalanne C."/>
            <person name="Gautier V."/>
            <person name="Ament-Velasquez S.L."/>
            <person name="Kruys A."/>
            <person name="Hutchinson M.I."/>
            <person name="Powell A.J."/>
            <person name="Barry K."/>
            <person name="Miller A.N."/>
            <person name="Grigoriev I.V."/>
            <person name="Debuchy R."/>
            <person name="Gladieux P."/>
            <person name="Thoren M.H."/>
            <person name="Johannesson H."/>
        </authorList>
    </citation>
    <scope>NUCLEOTIDE SEQUENCE</scope>
    <source>
        <strain evidence="2">SMH2532-1</strain>
    </source>
</reference>
<proteinExistence type="predicted"/>
<dbReference type="EMBL" id="JAULSV010000001">
    <property type="protein sequence ID" value="KAK0655415.1"/>
    <property type="molecule type" value="Genomic_DNA"/>
</dbReference>
<evidence type="ECO:0000256" key="1">
    <source>
        <dbReference type="SAM" id="MobiDB-lite"/>
    </source>
</evidence>
<organism evidence="2 3">
    <name type="scientific">Cercophora newfieldiana</name>
    <dbReference type="NCBI Taxonomy" id="92897"/>
    <lineage>
        <taxon>Eukaryota</taxon>
        <taxon>Fungi</taxon>
        <taxon>Dikarya</taxon>
        <taxon>Ascomycota</taxon>
        <taxon>Pezizomycotina</taxon>
        <taxon>Sordariomycetes</taxon>
        <taxon>Sordariomycetidae</taxon>
        <taxon>Sordariales</taxon>
        <taxon>Lasiosphaeriaceae</taxon>
        <taxon>Cercophora</taxon>
    </lineage>
</organism>
<feature type="non-terminal residue" evidence="2">
    <location>
        <position position="1"/>
    </location>
</feature>
<accession>A0AA40CXQ6</accession>
<feature type="compositionally biased region" description="Basic and acidic residues" evidence="1">
    <location>
        <begin position="257"/>
        <end position="266"/>
    </location>
</feature>
<sequence>PTSSAPCSPPIHALTGAKSRAGSPLISRDGGRDVATYGDAYEGEFPSRASVYESEGGRGNRDACTARGDTAHNPGGEKVDRDAVTGLGYGGHVRAKAAPGGGSCKPDRGGVGGQGDGDCNFGESKGAATIFQAADGVDEDDYTVEDEDENLYGEEEGDRTPQHRPAVINRVILPNNNVMSKENKERKHGKPRGAGQPPLAERRRSSVDTGTLSVSMEKETSPLSRNGRGRVASRCQAGEPDWRIPMAMRMMGRGGSRRADTGETRKPQISAHCSTQATGQILFVNTPRGRRNERQKPSGAPVPRSVQLCG</sequence>
<name>A0AA40CXQ6_9PEZI</name>
<gene>
    <name evidence="2" type="ORF">B0T16DRAFT_10833</name>
</gene>
<dbReference type="Proteomes" id="UP001174936">
    <property type="component" value="Unassembled WGS sequence"/>
</dbReference>
<evidence type="ECO:0000313" key="3">
    <source>
        <dbReference type="Proteomes" id="UP001174936"/>
    </source>
</evidence>
<dbReference type="AlphaFoldDB" id="A0AA40CXQ6"/>
<feature type="region of interest" description="Disordered" evidence="1">
    <location>
        <begin position="253"/>
        <end position="310"/>
    </location>
</feature>
<evidence type="ECO:0000313" key="2">
    <source>
        <dbReference type="EMBL" id="KAK0655415.1"/>
    </source>
</evidence>
<feature type="region of interest" description="Disordered" evidence="1">
    <location>
        <begin position="1"/>
        <end position="123"/>
    </location>
</feature>
<feature type="region of interest" description="Disordered" evidence="1">
    <location>
        <begin position="175"/>
        <end position="236"/>
    </location>
</feature>